<proteinExistence type="predicted"/>
<protein>
    <submittedName>
        <fullName evidence="3">Uncharacterized protein</fullName>
    </submittedName>
</protein>
<dbReference type="VEuPathDB" id="AmoebaDB:NF0094650"/>
<dbReference type="GO" id="GO:0016020">
    <property type="term" value="C:membrane"/>
    <property type="evidence" value="ECO:0007669"/>
    <property type="project" value="InterPro"/>
</dbReference>
<dbReference type="OrthoDB" id="5976022at2759"/>
<evidence type="ECO:0000313" key="3">
    <source>
        <dbReference type="EMBL" id="KAF0982312.1"/>
    </source>
</evidence>
<dbReference type="PRINTS" id="PR00449">
    <property type="entry name" value="RASTRNSFRMNG"/>
</dbReference>
<keyword evidence="1" id="KW-0547">Nucleotide-binding</keyword>
<dbReference type="Gene3D" id="3.40.50.300">
    <property type="entry name" value="P-loop containing nucleotide triphosphate hydrolases"/>
    <property type="match status" value="1"/>
</dbReference>
<dbReference type="Pfam" id="PF00071">
    <property type="entry name" value="Ras"/>
    <property type="match status" value="1"/>
</dbReference>
<dbReference type="NCBIfam" id="TIGR00231">
    <property type="entry name" value="small_GTP"/>
    <property type="match status" value="1"/>
</dbReference>
<dbReference type="VEuPathDB" id="AmoebaDB:NfTy_020500"/>
<comment type="caution">
    <text evidence="3">The sequence shown here is derived from an EMBL/GenBank/DDBJ whole genome shotgun (WGS) entry which is preliminary data.</text>
</comment>
<dbReference type="InterPro" id="IPR020849">
    <property type="entry name" value="Small_GTPase_Ras-type"/>
</dbReference>
<dbReference type="FunFam" id="3.40.50.300:FF:001423">
    <property type="entry name" value="Ras family GTPase"/>
    <property type="match status" value="1"/>
</dbReference>
<keyword evidence="4" id="KW-1185">Reference proteome</keyword>
<dbReference type="PROSITE" id="PS51421">
    <property type="entry name" value="RAS"/>
    <property type="match status" value="1"/>
</dbReference>
<dbReference type="SUPFAM" id="SSF52540">
    <property type="entry name" value="P-loop containing nucleoside triphosphate hydrolases"/>
    <property type="match status" value="1"/>
</dbReference>
<evidence type="ECO:0000256" key="1">
    <source>
        <dbReference type="ARBA" id="ARBA00022741"/>
    </source>
</evidence>
<dbReference type="GO" id="GO:0007165">
    <property type="term" value="P:signal transduction"/>
    <property type="evidence" value="ECO:0007669"/>
    <property type="project" value="InterPro"/>
</dbReference>
<dbReference type="SMART" id="SM00173">
    <property type="entry name" value="RAS"/>
    <property type="match status" value="1"/>
</dbReference>
<dbReference type="AlphaFoldDB" id="A0A6A5C660"/>
<dbReference type="EMBL" id="VFQX01000009">
    <property type="protein sequence ID" value="KAF0982312.1"/>
    <property type="molecule type" value="Genomic_DNA"/>
</dbReference>
<dbReference type="InterPro" id="IPR001806">
    <property type="entry name" value="Small_GTPase"/>
</dbReference>
<dbReference type="GO" id="GO:0003924">
    <property type="term" value="F:GTPase activity"/>
    <property type="evidence" value="ECO:0007669"/>
    <property type="project" value="InterPro"/>
</dbReference>
<dbReference type="SMART" id="SM00174">
    <property type="entry name" value="RHO"/>
    <property type="match status" value="1"/>
</dbReference>
<dbReference type="PANTHER" id="PTHR24070">
    <property type="entry name" value="RAS, DI-RAS, AND RHEB FAMILY MEMBERS OF SMALL GTPASE SUPERFAMILY"/>
    <property type="match status" value="1"/>
</dbReference>
<dbReference type="CDD" id="cd00876">
    <property type="entry name" value="Ras"/>
    <property type="match status" value="1"/>
</dbReference>
<evidence type="ECO:0000256" key="2">
    <source>
        <dbReference type="ARBA" id="ARBA00023134"/>
    </source>
</evidence>
<name>A0A6A5C660_NAEFO</name>
<dbReference type="GO" id="GO:0005525">
    <property type="term" value="F:GTP binding"/>
    <property type="evidence" value="ECO:0007669"/>
    <property type="project" value="UniProtKB-KW"/>
</dbReference>
<dbReference type="InterPro" id="IPR027417">
    <property type="entry name" value="P-loop_NTPase"/>
</dbReference>
<sequence>MTTSMTSSLSTLTVYHIAVVGSENVGKSALTIQYIQHIFTEEYDPTIEDSYTKRTRIDNKACLLEIVDTSGQDEYKILRDSYMRSASAFLLVLSVTDRKSMYAIREFHEHILRVKEHEEKPMVLVCNKCDLDSQRECFMQEARMLAKDLGIPHVIETSAKTRWNVKEAFELWVRETRKASEEGLQSLAHPIGEGNILKTRSKRKLRPCVVM</sequence>
<dbReference type="Proteomes" id="UP000444721">
    <property type="component" value="Unassembled WGS sequence"/>
</dbReference>
<dbReference type="GeneID" id="68118457"/>
<dbReference type="RefSeq" id="XP_044567025.1">
    <property type="nucleotide sequence ID" value="XM_044701629.1"/>
</dbReference>
<organism evidence="3 4">
    <name type="scientific">Naegleria fowleri</name>
    <name type="common">Brain eating amoeba</name>
    <dbReference type="NCBI Taxonomy" id="5763"/>
    <lineage>
        <taxon>Eukaryota</taxon>
        <taxon>Discoba</taxon>
        <taxon>Heterolobosea</taxon>
        <taxon>Tetramitia</taxon>
        <taxon>Eutetramitia</taxon>
        <taxon>Vahlkampfiidae</taxon>
        <taxon>Naegleria</taxon>
    </lineage>
</organism>
<evidence type="ECO:0000313" key="4">
    <source>
        <dbReference type="Proteomes" id="UP000444721"/>
    </source>
</evidence>
<keyword evidence="2" id="KW-0342">GTP-binding</keyword>
<dbReference type="SMART" id="SM00175">
    <property type="entry name" value="RAB"/>
    <property type="match status" value="1"/>
</dbReference>
<dbReference type="OMA" id="FICIREE"/>
<reference evidence="3 4" key="1">
    <citation type="journal article" date="2019" name="Sci. Rep.">
        <title>Nanopore sequencing improves the draft genome of the human pathogenic amoeba Naegleria fowleri.</title>
        <authorList>
            <person name="Liechti N."/>
            <person name="Schurch N."/>
            <person name="Bruggmann R."/>
            <person name="Wittwer M."/>
        </authorList>
    </citation>
    <scope>NUCLEOTIDE SEQUENCE [LARGE SCALE GENOMIC DNA]</scope>
    <source>
        <strain evidence="3 4">ATCC 30894</strain>
    </source>
</reference>
<accession>A0A6A5C660</accession>
<dbReference type="PROSITE" id="PS51419">
    <property type="entry name" value="RAB"/>
    <property type="match status" value="1"/>
</dbReference>
<dbReference type="InterPro" id="IPR005225">
    <property type="entry name" value="Small_GTP-bd"/>
</dbReference>
<gene>
    <name evidence="3" type="ORF">FDP41_011242</name>
</gene>
<dbReference type="VEuPathDB" id="AmoebaDB:FDP41_011242"/>